<dbReference type="Proteomes" id="UP000441455">
    <property type="component" value="Unassembled WGS sequence"/>
</dbReference>
<feature type="region of interest" description="Disordered" evidence="1">
    <location>
        <begin position="67"/>
        <end position="91"/>
    </location>
</feature>
<evidence type="ECO:0000259" key="3">
    <source>
        <dbReference type="Pfam" id="PF12773"/>
    </source>
</evidence>
<sequence length="265" mass="28484">MVSLYGRGMVMSKKCKQCGCELADDALFCVQCGAKQDPVVKCPKCGHMNPAANDFCTECGTRLKETKPEEKGAGDEKPAESVQPAQEETSKVVVAEPVSGGQGGGGNQGFQNFRMPPEGNGKKKKILAIIGVLVVVLGLFFVFGGGSKPIQVKSGEIVDDYIRDQSSGDKKYKDKTVQVSGKVKWKGQFNNSQNYSITLESRKNGGKTYQVLVDVPAKRASIVNDLKIGDFVNVKGKCVGIVKQKSPTLISVQIKSTKINDQDAD</sequence>
<evidence type="ECO:0000256" key="2">
    <source>
        <dbReference type="SAM" id="Phobius"/>
    </source>
</evidence>
<keyword evidence="2" id="KW-1133">Transmembrane helix</keyword>
<accession>A0A6N7VIC0</accession>
<feature type="transmembrane region" description="Helical" evidence="2">
    <location>
        <begin position="126"/>
        <end position="146"/>
    </location>
</feature>
<name>A0A6N7VIC0_ACIFE</name>
<dbReference type="Pfam" id="PF12773">
    <property type="entry name" value="DZR"/>
    <property type="match status" value="1"/>
</dbReference>
<protein>
    <recommendedName>
        <fullName evidence="3">DZANK-type domain-containing protein</fullName>
    </recommendedName>
</protein>
<dbReference type="Pfam" id="PF12869">
    <property type="entry name" value="tRNA_anti-like"/>
    <property type="match status" value="1"/>
</dbReference>
<dbReference type="InterPro" id="IPR024422">
    <property type="entry name" value="Protein_unknown_function_OB"/>
</dbReference>
<dbReference type="OrthoDB" id="9788304at2"/>
<dbReference type="InterPro" id="IPR025874">
    <property type="entry name" value="DZR"/>
</dbReference>
<keyword evidence="2" id="KW-0472">Membrane</keyword>
<comment type="caution">
    <text evidence="4">The sequence shown here is derived from an EMBL/GenBank/DDBJ whole genome shotgun (WGS) entry which is preliminary data.</text>
</comment>
<feature type="compositionally biased region" description="Basic and acidic residues" evidence="1">
    <location>
        <begin position="67"/>
        <end position="79"/>
    </location>
</feature>
<gene>
    <name evidence="4" type="ORF">FX155_02030</name>
</gene>
<reference evidence="4 5" key="1">
    <citation type="submission" date="2019-08" db="EMBL/GenBank/DDBJ databases">
        <title>In-depth cultivation of the pig gut microbiome towards novel bacterial diversity and tailored functional studies.</title>
        <authorList>
            <person name="Wylensek D."/>
            <person name="Hitch T.C.A."/>
            <person name="Clavel T."/>
        </authorList>
    </citation>
    <scope>NUCLEOTIDE SEQUENCE [LARGE SCALE GENOMIC DNA]</scope>
    <source>
        <strain evidence="4 5">WCA-389-WT-5B</strain>
    </source>
</reference>
<evidence type="ECO:0000313" key="5">
    <source>
        <dbReference type="Proteomes" id="UP000441455"/>
    </source>
</evidence>
<proteinExistence type="predicted"/>
<organism evidence="4 5">
    <name type="scientific">Acidaminococcus fermentans</name>
    <dbReference type="NCBI Taxonomy" id="905"/>
    <lineage>
        <taxon>Bacteria</taxon>
        <taxon>Bacillati</taxon>
        <taxon>Bacillota</taxon>
        <taxon>Negativicutes</taxon>
        <taxon>Acidaminococcales</taxon>
        <taxon>Acidaminococcaceae</taxon>
        <taxon>Acidaminococcus</taxon>
    </lineage>
</organism>
<evidence type="ECO:0000313" key="4">
    <source>
        <dbReference type="EMBL" id="MSS81397.1"/>
    </source>
</evidence>
<dbReference type="AlphaFoldDB" id="A0A6N7VIC0"/>
<evidence type="ECO:0000256" key="1">
    <source>
        <dbReference type="SAM" id="MobiDB-lite"/>
    </source>
</evidence>
<keyword evidence="2" id="KW-0812">Transmembrane</keyword>
<feature type="domain" description="DZANK-type" evidence="3">
    <location>
        <begin position="15"/>
        <end position="60"/>
    </location>
</feature>
<dbReference type="EMBL" id="VULN01000002">
    <property type="protein sequence ID" value="MSS81397.1"/>
    <property type="molecule type" value="Genomic_DNA"/>
</dbReference>